<dbReference type="Proteomes" id="UP000288805">
    <property type="component" value="Unassembled WGS sequence"/>
</dbReference>
<evidence type="ECO:0000313" key="1">
    <source>
        <dbReference type="EMBL" id="RVW86724.1"/>
    </source>
</evidence>
<accession>A0A438HQI5</accession>
<evidence type="ECO:0008006" key="3">
    <source>
        <dbReference type="Google" id="ProtNLM"/>
    </source>
</evidence>
<dbReference type="EMBL" id="QGNW01000191">
    <property type="protein sequence ID" value="RVW86724.1"/>
    <property type="molecule type" value="Genomic_DNA"/>
</dbReference>
<dbReference type="AlphaFoldDB" id="A0A438HQI5"/>
<comment type="caution">
    <text evidence="1">The sequence shown here is derived from an EMBL/GenBank/DDBJ whole genome shotgun (WGS) entry which is preliminary data.</text>
</comment>
<name>A0A438HQI5_VITVI</name>
<proteinExistence type="predicted"/>
<organism evidence="1 2">
    <name type="scientific">Vitis vinifera</name>
    <name type="common">Grape</name>
    <dbReference type="NCBI Taxonomy" id="29760"/>
    <lineage>
        <taxon>Eukaryota</taxon>
        <taxon>Viridiplantae</taxon>
        <taxon>Streptophyta</taxon>
        <taxon>Embryophyta</taxon>
        <taxon>Tracheophyta</taxon>
        <taxon>Spermatophyta</taxon>
        <taxon>Magnoliopsida</taxon>
        <taxon>eudicotyledons</taxon>
        <taxon>Gunneridae</taxon>
        <taxon>Pentapetalae</taxon>
        <taxon>rosids</taxon>
        <taxon>Vitales</taxon>
        <taxon>Vitaceae</taxon>
        <taxon>Viteae</taxon>
        <taxon>Vitis</taxon>
    </lineage>
</organism>
<evidence type="ECO:0000313" key="2">
    <source>
        <dbReference type="Proteomes" id="UP000288805"/>
    </source>
</evidence>
<protein>
    <recommendedName>
        <fullName evidence="3">Retrotransposon gag domain-containing protein</fullName>
    </recommendedName>
</protein>
<reference evidence="1 2" key="1">
    <citation type="journal article" date="2018" name="PLoS Genet.">
        <title>Population sequencing reveals clonal diversity and ancestral inbreeding in the grapevine cultivar Chardonnay.</title>
        <authorList>
            <person name="Roach M.J."/>
            <person name="Johnson D.L."/>
            <person name="Bohlmann J."/>
            <person name="van Vuuren H.J."/>
            <person name="Jones S.J."/>
            <person name="Pretorius I.S."/>
            <person name="Schmidt S.A."/>
            <person name="Borneman A.R."/>
        </authorList>
    </citation>
    <scope>NUCLEOTIDE SEQUENCE [LARGE SCALE GENOMIC DNA]</scope>
    <source>
        <strain evidence="2">cv. Chardonnay</strain>
        <tissue evidence="1">Leaf</tissue>
    </source>
</reference>
<gene>
    <name evidence="1" type="ORF">CK203_039886</name>
</gene>
<sequence>MVAACPHHEFDNWTLVSYFYDDMSPRMKQLLKIMSGEDFMNKNPDEAFQFLDYVVEMSKQRCRYYKRLDDLEAKKVQKVQIANEGIMQLCLICKSMEHDVHSCPTLPAVQDMFFEQANAIGTYKQPMNNFPYSNTYNPG</sequence>